<dbReference type="PANTHER" id="PTHR21240">
    <property type="entry name" value="2-AMINO-3-CARBOXYLMUCONATE-6-SEMIALDEHYDE DECARBOXYLASE"/>
    <property type="match status" value="1"/>
</dbReference>
<dbReference type="GO" id="GO:0016787">
    <property type="term" value="F:hydrolase activity"/>
    <property type="evidence" value="ECO:0007669"/>
    <property type="project" value="InterPro"/>
</dbReference>
<dbReference type="FunFam" id="3.20.20.140:FF:000029">
    <property type="entry name" value="2-amino-3-carboxymuconate-6-semialdehyde decarboxylase"/>
    <property type="match status" value="1"/>
</dbReference>
<evidence type="ECO:0000256" key="2">
    <source>
        <dbReference type="ARBA" id="ARBA00005871"/>
    </source>
</evidence>
<sequence length="369" mass="40993">MASTEALKPCRKVDLHTHILPSALPDLKERYGYGGWIRLDYHRSEDGTIEAASMYQDDKFFRKVEPNCWDASARLQDMDRYGVDVQVLSTVPVMFSYWAKPEDALDLSKFLNDDIANTVTQHPSRFIGLGTVPLQAPDLAIGEMKRCVQELKFPGVQIGSHMGDWNLDAAEFRPFFAAAEEVNCSIFIHPWDMDNSARMKKFWFPWLIGMPTETTMAIASMIFGGVLEEFPKLKVCFAHGAGTYPYTCGRLQHGFDCRPDLCATSCSTPPKDFTGRIWADSLVHDGPALKFLVEKLGPERVVLGSDYPFPLGEDHPGKLIADSDLDAGIKAKLLCTNALEFLSLTEPVKSVINSSSAGSNLLKYIALLG</sequence>
<protein>
    <recommendedName>
        <fullName evidence="5 12">2-amino-3-carboxymuconate-6-semialdehyde decarboxylase</fullName>
        <ecNumber evidence="4 12">4.1.1.45</ecNumber>
    </recommendedName>
    <alternativeName>
        <fullName evidence="11 12">Picolinate carboxylase</fullName>
    </alternativeName>
</protein>
<dbReference type="GO" id="GO:1901606">
    <property type="term" value="P:alpha-amino acid catabolic process"/>
    <property type="evidence" value="ECO:0007669"/>
    <property type="project" value="UniProtKB-ARBA"/>
</dbReference>
<dbReference type="GO" id="GO:0019748">
    <property type="term" value="P:secondary metabolic process"/>
    <property type="evidence" value="ECO:0007669"/>
    <property type="project" value="TreeGrafter"/>
</dbReference>
<comment type="subunit">
    <text evidence="3 12">Monomer.</text>
</comment>
<comment type="caution">
    <text evidence="14">The sequence shown here is derived from an EMBL/GenBank/DDBJ whole genome shotgun (WGS) entry which is preliminary data.</text>
</comment>
<dbReference type="OrthoDB" id="191270at2759"/>
<dbReference type="InterPro" id="IPR032466">
    <property type="entry name" value="Metal_Hydrolase"/>
</dbReference>
<evidence type="ECO:0000256" key="4">
    <source>
        <dbReference type="ARBA" id="ARBA00012365"/>
    </source>
</evidence>
<evidence type="ECO:0000256" key="8">
    <source>
        <dbReference type="ARBA" id="ARBA00022833"/>
    </source>
</evidence>
<keyword evidence="7 12" id="KW-0210">Decarboxylase</keyword>
<dbReference type="GO" id="GO:0046872">
    <property type="term" value="F:metal ion binding"/>
    <property type="evidence" value="ECO:0007669"/>
    <property type="project" value="UniProtKB-KW"/>
</dbReference>
<reference evidence="14 15" key="1">
    <citation type="journal article" date="2016" name="Nat. Commun.">
        <title>Extremotolerant tardigrade genome and improved radiotolerance of human cultured cells by tardigrade-unique protein.</title>
        <authorList>
            <person name="Hashimoto T."/>
            <person name="Horikawa D.D."/>
            <person name="Saito Y."/>
            <person name="Kuwahara H."/>
            <person name="Kozuka-Hata H."/>
            <person name="Shin-I T."/>
            <person name="Minakuchi Y."/>
            <person name="Ohishi K."/>
            <person name="Motoyama A."/>
            <person name="Aizu T."/>
            <person name="Enomoto A."/>
            <person name="Kondo K."/>
            <person name="Tanaka S."/>
            <person name="Hara Y."/>
            <person name="Koshikawa S."/>
            <person name="Sagara H."/>
            <person name="Miura T."/>
            <person name="Yokobori S."/>
            <person name="Miyagawa K."/>
            <person name="Suzuki Y."/>
            <person name="Kubo T."/>
            <person name="Oyama M."/>
            <person name="Kohara Y."/>
            <person name="Fujiyama A."/>
            <person name="Arakawa K."/>
            <person name="Katayama T."/>
            <person name="Toyoda A."/>
            <person name="Kunieda T."/>
        </authorList>
    </citation>
    <scope>NUCLEOTIDE SEQUENCE [LARGE SCALE GENOMIC DNA]</scope>
    <source>
        <strain evidence="14 15">YOKOZUNA-1</strain>
    </source>
</reference>
<evidence type="ECO:0000256" key="10">
    <source>
        <dbReference type="ARBA" id="ARBA00025318"/>
    </source>
</evidence>
<evidence type="ECO:0000256" key="5">
    <source>
        <dbReference type="ARBA" id="ARBA00021214"/>
    </source>
</evidence>
<dbReference type="InterPro" id="IPR006680">
    <property type="entry name" value="Amidohydro-rel"/>
</dbReference>
<evidence type="ECO:0000256" key="12">
    <source>
        <dbReference type="RuleBase" id="RU366045"/>
    </source>
</evidence>
<dbReference type="STRING" id="947166.A0A1D1VLH0"/>
<accession>A0A1D1VLH0</accession>
<evidence type="ECO:0000313" key="15">
    <source>
        <dbReference type="Proteomes" id="UP000186922"/>
    </source>
</evidence>
<dbReference type="InterPro" id="IPR032465">
    <property type="entry name" value="ACMSD"/>
</dbReference>
<proteinExistence type="inferred from homology"/>
<keyword evidence="6" id="KW-0479">Metal-binding</keyword>
<name>A0A1D1VLH0_RAMVA</name>
<comment type="similarity">
    <text evidence="2">Belongs to the metallo-dependent hydrolases superfamily. ACMSD family.</text>
</comment>
<dbReference type="PANTHER" id="PTHR21240:SF27">
    <property type="entry name" value="2-AMINO-3-CARBOXYMUCONATE-6-SEMIALDEHYDE DECARBOXYLASE"/>
    <property type="match status" value="1"/>
</dbReference>
<dbReference type="GO" id="GO:0170039">
    <property type="term" value="P:proteinogenic amino acid metabolic process"/>
    <property type="evidence" value="ECO:0007669"/>
    <property type="project" value="UniProtKB-ARBA"/>
</dbReference>
<dbReference type="GO" id="GO:1904985">
    <property type="term" value="P:negative regulation of quinolinate biosynthetic process"/>
    <property type="evidence" value="ECO:0007669"/>
    <property type="project" value="UniProtKB-UniRule"/>
</dbReference>
<evidence type="ECO:0000256" key="9">
    <source>
        <dbReference type="ARBA" id="ARBA00023239"/>
    </source>
</evidence>
<feature type="domain" description="Amidohydrolase-related" evidence="13">
    <location>
        <begin position="13"/>
        <end position="343"/>
    </location>
</feature>
<comment type="catalytic activity">
    <reaction evidence="12">
        <text>2-amino-3-carboxymuconate 6-semialdehyde + H(+) = 2-aminomuconate 6-semialdehyde + CO2</text>
        <dbReference type="Rhea" id="RHEA:16557"/>
        <dbReference type="ChEBI" id="CHEBI:15378"/>
        <dbReference type="ChEBI" id="CHEBI:16526"/>
        <dbReference type="ChEBI" id="CHEBI:77634"/>
        <dbReference type="ChEBI" id="CHEBI:77803"/>
        <dbReference type="EC" id="4.1.1.45"/>
    </reaction>
</comment>
<evidence type="ECO:0000256" key="6">
    <source>
        <dbReference type="ARBA" id="ARBA00022723"/>
    </source>
</evidence>
<dbReference type="GO" id="GO:0005829">
    <property type="term" value="C:cytosol"/>
    <property type="evidence" value="ECO:0007669"/>
    <property type="project" value="UniProtKB-UniRule"/>
</dbReference>
<dbReference type="GO" id="GO:0001760">
    <property type="term" value="F:aminocarboxymuconate-semialdehyde decarboxylase activity"/>
    <property type="evidence" value="ECO:0007669"/>
    <property type="project" value="UniProtKB-UniRule"/>
</dbReference>
<comment type="function">
    <text evidence="10">Converts alpha-amino-beta-carboxymuconate-epsilon-semialdehyde (ACMS) to alpha-aminomuconate semialdehyde (AMS). ACMS can be converted non-enzymatically to quinolate (QA), a key precursor of NAD, and a potent endogenous excitotoxin of neuronal cells which is implicated in the pathogenesis of various neurodegenerative disorders. In the presence of ACMSD, ACMS is converted to AMS, a benign catabolite. ACMSD ultimately controls the metabolic fate of tryptophan catabolism along the kynurenine pathway.</text>
</comment>
<evidence type="ECO:0000256" key="1">
    <source>
        <dbReference type="ARBA" id="ARBA00005079"/>
    </source>
</evidence>
<evidence type="ECO:0000256" key="3">
    <source>
        <dbReference type="ARBA" id="ARBA00011245"/>
    </source>
</evidence>
<dbReference type="Pfam" id="PF04909">
    <property type="entry name" value="Amidohydro_2"/>
    <property type="match status" value="1"/>
</dbReference>
<comment type="pathway">
    <text evidence="1 12">Secondary metabolite metabolism; quinolate metabolism.</text>
</comment>
<gene>
    <name evidence="14" type="primary">RvY_10715-1</name>
    <name evidence="14" type="synonym">RvY_10715.1</name>
    <name evidence="14" type="ORF">RvY_10715</name>
</gene>
<evidence type="ECO:0000256" key="11">
    <source>
        <dbReference type="ARBA" id="ARBA00031120"/>
    </source>
</evidence>
<dbReference type="EMBL" id="BDGG01000005">
    <property type="protein sequence ID" value="GAU99763.1"/>
    <property type="molecule type" value="Genomic_DNA"/>
</dbReference>
<keyword evidence="15" id="KW-1185">Reference proteome</keyword>
<evidence type="ECO:0000256" key="7">
    <source>
        <dbReference type="ARBA" id="ARBA00022793"/>
    </source>
</evidence>
<dbReference type="GO" id="GO:0170033">
    <property type="term" value="P:L-amino acid metabolic process"/>
    <property type="evidence" value="ECO:0007669"/>
    <property type="project" value="UniProtKB-ARBA"/>
</dbReference>
<dbReference type="Proteomes" id="UP000186922">
    <property type="component" value="Unassembled WGS sequence"/>
</dbReference>
<dbReference type="EC" id="4.1.1.45" evidence="4 12"/>
<dbReference type="AlphaFoldDB" id="A0A1D1VLH0"/>
<evidence type="ECO:0000259" key="13">
    <source>
        <dbReference type="Pfam" id="PF04909"/>
    </source>
</evidence>
<keyword evidence="9 12" id="KW-0456">Lyase</keyword>
<keyword evidence="8" id="KW-0862">Zinc</keyword>
<dbReference type="Gene3D" id="3.20.20.140">
    <property type="entry name" value="Metal-dependent hydrolases"/>
    <property type="match status" value="1"/>
</dbReference>
<evidence type="ECO:0000313" key="14">
    <source>
        <dbReference type="EMBL" id="GAU99763.1"/>
    </source>
</evidence>
<dbReference type="UniPathway" id="UPA00270"/>
<organism evidence="14 15">
    <name type="scientific">Ramazzottius varieornatus</name>
    <name type="common">Water bear</name>
    <name type="synonym">Tardigrade</name>
    <dbReference type="NCBI Taxonomy" id="947166"/>
    <lineage>
        <taxon>Eukaryota</taxon>
        <taxon>Metazoa</taxon>
        <taxon>Ecdysozoa</taxon>
        <taxon>Tardigrada</taxon>
        <taxon>Eutardigrada</taxon>
        <taxon>Parachela</taxon>
        <taxon>Hypsibioidea</taxon>
        <taxon>Ramazzottiidae</taxon>
        <taxon>Ramazzottius</taxon>
    </lineage>
</organism>
<dbReference type="SUPFAM" id="SSF51556">
    <property type="entry name" value="Metallo-dependent hydrolases"/>
    <property type="match status" value="1"/>
</dbReference>